<accession>A0ABW2SKG5</accession>
<dbReference type="Pfam" id="PF05045">
    <property type="entry name" value="RgpF"/>
    <property type="match status" value="1"/>
</dbReference>
<name>A0ABW2SKG5_9ACTO</name>
<dbReference type="Proteomes" id="UP001596527">
    <property type="component" value="Unassembled WGS sequence"/>
</dbReference>
<dbReference type="RefSeq" id="WP_380971882.1">
    <property type="nucleotide sequence ID" value="NZ_JBHTEF010000001.1"/>
</dbReference>
<keyword evidence="2" id="KW-1185">Reference proteome</keyword>
<proteinExistence type="predicted"/>
<sequence length="622" mass="70610">MRRVAIYFLYDAQGRADEYVIYALAHLRPFVEHLLVVSNTPLELSSRAELADIADDILVRENRGFDVWAYKEGLERIGWDSLGQYDEVHLLNYTFFAPIHPFADLFARTDSWDVDFWGVTEHDTVRPHPFLARSEMPRHIQSHWIAVRHSLAADAEFRRYWDEMPPITSYDDSIQWHESRFTEYFDSRGFTHRVAFPVDEYPSQNPVFDNAVMLLDDGCPILKRRNLFHDPLYLDRFAIIGRDMLDRVEAAGYPVDLILSNLARSSEPRNLLTNGGLTEVIAPVADPVVRERAAGLRIVAIAHIFYPEMTDEILDRLDCLPPGYDLVITTSSEESRAAIQDVLDRRGRKADVRFVSTNRGRDISAFLIDCADVLRSPDYDIVVKVHSKKSVQDDHNAADLFKRHLFENLLDSPDHVANVLDLFTRYESLGMVFPPVPHMGYPTMGHSWFANVDPAKKLAARMGITVPFDAHTPLAPYGSMFIARPQALRLMVDAGLSAEDFPEEGQYSDGSLAHVVERLFAYASLSVGLHCRTVLTPRWASLYYGYLEYKLQNVSSLLPAYAIDQVPYLEARLGAVPNLLGVAKTDLMLRSQRLGNALKPAYRAAKSIYGGVRALRARLHRS</sequence>
<evidence type="ECO:0000313" key="2">
    <source>
        <dbReference type="Proteomes" id="UP001596527"/>
    </source>
</evidence>
<gene>
    <name evidence="1" type="ORF">ACFQWG_02760</name>
</gene>
<dbReference type="EMBL" id="JBHTEF010000001">
    <property type="protein sequence ID" value="MFC7580143.1"/>
    <property type="molecule type" value="Genomic_DNA"/>
</dbReference>
<organism evidence="1 2">
    <name type="scientific">Schaalia naturae</name>
    <dbReference type="NCBI Taxonomy" id="635203"/>
    <lineage>
        <taxon>Bacteria</taxon>
        <taxon>Bacillati</taxon>
        <taxon>Actinomycetota</taxon>
        <taxon>Actinomycetes</taxon>
        <taxon>Actinomycetales</taxon>
        <taxon>Actinomycetaceae</taxon>
        <taxon>Schaalia</taxon>
    </lineage>
</organism>
<reference evidence="2" key="1">
    <citation type="journal article" date="2019" name="Int. J. Syst. Evol. Microbiol.">
        <title>The Global Catalogue of Microorganisms (GCM) 10K type strain sequencing project: providing services to taxonomists for standard genome sequencing and annotation.</title>
        <authorList>
            <consortium name="The Broad Institute Genomics Platform"/>
            <consortium name="The Broad Institute Genome Sequencing Center for Infectious Disease"/>
            <person name="Wu L."/>
            <person name="Ma J."/>
        </authorList>
    </citation>
    <scope>NUCLEOTIDE SEQUENCE [LARGE SCALE GENOMIC DNA]</scope>
    <source>
        <strain evidence="2">CCUG 56698</strain>
    </source>
</reference>
<protein>
    <submittedName>
        <fullName evidence="1">Rhamnan synthesis F family protein</fullName>
    </submittedName>
</protein>
<dbReference type="InterPro" id="IPR007739">
    <property type="entry name" value="RgpF"/>
</dbReference>
<comment type="caution">
    <text evidence="1">The sequence shown here is derived from an EMBL/GenBank/DDBJ whole genome shotgun (WGS) entry which is preliminary data.</text>
</comment>
<evidence type="ECO:0000313" key="1">
    <source>
        <dbReference type="EMBL" id="MFC7580143.1"/>
    </source>
</evidence>